<feature type="compositionally biased region" description="Polar residues" evidence="8">
    <location>
        <begin position="687"/>
        <end position="699"/>
    </location>
</feature>
<evidence type="ECO:0000256" key="3">
    <source>
        <dbReference type="ARBA" id="ARBA00022692"/>
    </source>
</evidence>
<dbReference type="InterPro" id="IPR018490">
    <property type="entry name" value="cNMP-bd_dom_sf"/>
</dbReference>
<dbReference type="Gene3D" id="2.60.120.10">
    <property type="entry name" value="Jelly Rolls"/>
    <property type="match status" value="1"/>
</dbReference>
<feature type="transmembrane region" description="Helical" evidence="9">
    <location>
        <begin position="69"/>
        <end position="94"/>
    </location>
</feature>
<keyword evidence="3 9" id="KW-0812">Transmembrane</keyword>
<evidence type="ECO:0000256" key="7">
    <source>
        <dbReference type="ARBA" id="ARBA00023303"/>
    </source>
</evidence>
<evidence type="ECO:0000256" key="6">
    <source>
        <dbReference type="ARBA" id="ARBA00023136"/>
    </source>
</evidence>
<evidence type="ECO:0000256" key="8">
    <source>
        <dbReference type="SAM" id="MobiDB-lite"/>
    </source>
</evidence>
<keyword evidence="4 9" id="KW-1133">Transmembrane helix</keyword>
<protein>
    <recommendedName>
        <fullName evidence="11">Cyclic nucleotide-binding domain-containing protein</fullName>
    </recommendedName>
</protein>
<sequence>MFRVFGTSAACLLECISARLSLCLSVCPQVIRITRIVKFVRVLRLVRLLKLRRLSVKIYEQVSSRVMTLIISLVKLFFMIFMIAHWSGCLFFLIGDAQGEGEDPDVPVSWVEADGIREASIGVQYVASLYWALTTLTTVGYGDITPVSIDERLYTMVIELLAAALFGMVVSNMASLLAVFNQQQTLKNEQLVEATAFLKKKGVPRELMLRVRRFLEFVFSNERQTTADGSRFMEHLTESLRDEVHYHLVERTLRGFPLFGDGSHHQLVRLARICTTVMLAPGDVLVQEGGVGDAMYFVVKGTLKRSARGKDKIPPVTEGQWFGQETLFADWVWPWTVRCMAFCEIVRIHHEDFQELIRTFPALEKRYFDVQDMLEQGDWSVIQRECPWCKNPDHYNDNCPVYVKGAQAPDDLEETLSQVPLEELHGGEEGGKGRVKHLIIRSRKLMERVFVVPSRLKAYKPKRVPRAPSSRSLRSKRTGGDTAERGAMAERRTLSRIPSGGSVNGVVEGENDRGGMCEGTRCCCGARRSGERGRLEDEEEERIEQVGEGGGGGRLPSGRLASSVASSALSLGGREREPKRLNTSSKALTKRPKRGRSISFMFNGSRDLQAQRFASTPAPVVGQSAADAAASVAAAGADTREATASTMVQSVNTERERASDRERVGEGGGERDRRIGGVGVGPTTGGFSSRNARAQTLSG</sequence>
<reference evidence="12" key="1">
    <citation type="submission" date="2014-11" db="EMBL/GenBank/DDBJ databases">
        <authorList>
            <person name="Otto D Thomas"/>
            <person name="Naeem Raeece"/>
        </authorList>
    </citation>
    <scope>NUCLEOTIDE SEQUENCE</scope>
</reference>
<evidence type="ECO:0000256" key="4">
    <source>
        <dbReference type="ARBA" id="ARBA00022989"/>
    </source>
</evidence>
<dbReference type="InterPro" id="IPR051413">
    <property type="entry name" value="K/Na_HCN_channel"/>
</dbReference>
<dbReference type="CDD" id="cd00038">
    <property type="entry name" value="CAP_ED"/>
    <property type="match status" value="1"/>
</dbReference>
<keyword evidence="10" id="KW-0732">Signal</keyword>
<name>A0A0G4HCZ9_9ALVE</name>
<dbReference type="EMBL" id="CDMZ01002299">
    <property type="protein sequence ID" value="CEM41733.1"/>
    <property type="molecule type" value="Genomic_DNA"/>
</dbReference>
<dbReference type="VEuPathDB" id="CryptoDB:Cvel_26214"/>
<dbReference type="PROSITE" id="PS50042">
    <property type="entry name" value="CNMP_BINDING_3"/>
    <property type="match status" value="1"/>
</dbReference>
<dbReference type="InterPro" id="IPR005821">
    <property type="entry name" value="Ion_trans_dom"/>
</dbReference>
<dbReference type="AlphaFoldDB" id="A0A0G4HCZ9"/>
<feature type="region of interest" description="Disordered" evidence="8">
    <location>
        <begin position="528"/>
        <end position="593"/>
    </location>
</feature>
<comment type="subcellular location">
    <subcellularLocation>
        <location evidence="1">Membrane</location>
        <topology evidence="1">Multi-pass membrane protein</topology>
    </subcellularLocation>
</comment>
<keyword evidence="2" id="KW-0813">Transport</keyword>
<dbReference type="InterPro" id="IPR014710">
    <property type="entry name" value="RmlC-like_jellyroll"/>
</dbReference>
<dbReference type="Gene3D" id="1.10.287.630">
    <property type="entry name" value="Helix hairpin bin"/>
    <property type="match status" value="1"/>
</dbReference>
<dbReference type="PANTHER" id="PTHR45689:SF5">
    <property type="entry name" value="I[[H]] CHANNEL, ISOFORM E"/>
    <property type="match status" value="1"/>
</dbReference>
<keyword evidence="6 9" id="KW-0472">Membrane</keyword>
<dbReference type="PRINTS" id="PR01463">
    <property type="entry name" value="EAGCHANLFMLY"/>
</dbReference>
<feature type="compositionally biased region" description="Basic and acidic residues" evidence="8">
    <location>
        <begin position="478"/>
        <end position="488"/>
    </location>
</feature>
<dbReference type="Gene3D" id="1.10.287.70">
    <property type="match status" value="1"/>
</dbReference>
<evidence type="ECO:0000256" key="5">
    <source>
        <dbReference type="ARBA" id="ARBA00023065"/>
    </source>
</evidence>
<proteinExistence type="predicted"/>
<dbReference type="Pfam" id="PF00520">
    <property type="entry name" value="Ion_trans"/>
    <property type="match status" value="1"/>
</dbReference>
<dbReference type="GO" id="GO:0003254">
    <property type="term" value="P:regulation of membrane depolarization"/>
    <property type="evidence" value="ECO:0007669"/>
    <property type="project" value="TreeGrafter"/>
</dbReference>
<dbReference type="Pfam" id="PF00027">
    <property type="entry name" value="cNMP_binding"/>
    <property type="match status" value="1"/>
</dbReference>
<feature type="signal peptide" evidence="10">
    <location>
        <begin position="1"/>
        <end position="25"/>
    </location>
</feature>
<dbReference type="SMART" id="SM00100">
    <property type="entry name" value="cNMP"/>
    <property type="match status" value="1"/>
</dbReference>
<feature type="region of interest" description="Disordered" evidence="8">
    <location>
        <begin position="461"/>
        <end position="488"/>
    </location>
</feature>
<evidence type="ECO:0000259" key="11">
    <source>
        <dbReference type="PROSITE" id="PS50042"/>
    </source>
</evidence>
<gene>
    <name evidence="12" type="ORF">Cvel_26214</name>
</gene>
<evidence type="ECO:0000256" key="1">
    <source>
        <dbReference type="ARBA" id="ARBA00004141"/>
    </source>
</evidence>
<feature type="chain" id="PRO_5005191306" description="Cyclic nucleotide-binding domain-containing protein" evidence="10">
    <location>
        <begin position="26"/>
        <end position="699"/>
    </location>
</feature>
<keyword evidence="7" id="KW-0407">Ion channel</keyword>
<organism evidence="12">
    <name type="scientific">Chromera velia CCMP2878</name>
    <dbReference type="NCBI Taxonomy" id="1169474"/>
    <lineage>
        <taxon>Eukaryota</taxon>
        <taxon>Sar</taxon>
        <taxon>Alveolata</taxon>
        <taxon>Colpodellida</taxon>
        <taxon>Chromeraceae</taxon>
        <taxon>Chromera</taxon>
    </lineage>
</organism>
<dbReference type="SUPFAM" id="SSF81324">
    <property type="entry name" value="Voltage-gated potassium channels"/>
    <property type="match status" value="1"/>
</dbReference>
<feature type="domain" description="Cyclic nucleotide-binding" evidence="11">
    <location>
        <begin position="258"/>
        <end position="369"/>
    </location>
</feature>
<dbReference type="InterPro" id="IPR003938">
    <property type="entry name" value="K_chnl_volt-dep_EAG/ELK/ERG"/>
</dbReference>
<feature type="region of interest" description="Disordered" evidence="8">
    <location>
        <begin position="641"/>
        <end position="699"/>
    </location>
</feature>
<dbReference type="GO" id="GO:0005249">
    <property type="term" value="F:voltage-gated potassium channel activity"/>
    <property type="evidence" value="ECO:0007669"/>
    <property type="project" value="InterPro"/>
</dbReference>
<evidence type="ECO:0000256" key="2">
    <source>
        <dbReference type="ARBA" id="ARBA00022448"/>
    </source>
</evidence>
<dbReference type="InterPro" id="IPR000595">
    <property type="entry name" value="cNMP-bd_dom"/>
</dbReference>
<dbReference type="SUPFAM" id="SSF51206">
    <property type="entry name" value="cAMP-binding domain-like"/>
    <property type="match status" value="1"/>
</dbReference>
<dbReference type="GO" id="GO:0035725">
    <property type="term" value="P:sodium ion transmembrane transport"/>
    <property type="evidence" value="ECO:0007669"/>
    <property type="project" value="TreeGrafter"/>
</dbReference>
<dbReference type="GO" id="GO:0098855">
    <property type="term" value="C:HCN channel complex"/>
    <property type="evidence" value="ECO:0007669"/>
    <property type="project" value="TreeGrafter"/>
</dbReference>
<feature type="compositionally biased region" description="Basic and acidic residues" evidence="8">
    <location>
        <begin position="653"/>
        <end position="675"/>
    </location>
</feature>
<dbReference type="PANTHER" id="PTHR45689">
    <property type="entry name" value="I[[H]] CHANNEL, ISOFORM E"/>
    <property type="match status" value="1"/>
</dbReference>
<evidence type="ECO:0000313" key="12">
    <source>
        <dbReference type="EMBL" id="CEM41733.1"/>
    </source>
</evidence>
<accession>A0A0G4HCZ9</accession>
<keyword evidence="5" id="KW-0406">Ion transport</keyword>
<evidence type="ECO:0000256" key="10">
    <source>
        <dbReference type="SAM" id="SignalP"/>
    </source>
</evidence>
<feature type="compositionally biased region" description="Low complexity" evidence="8">
    <location>
        <begin position="557"/>
        <end position="572"/>
    </location>
</feature>
<evidence type="ECO:0000256" key="9">
    <source>
        <dbReference type="SAM" id="Phobius"/>
    </source>
</evidence>